<dbReference type="AlphaFoldDB" id="T1B293"/>
<accession>T1B293</accession>
<proteinExistence type="predicted"/>
<protein>
    <submittedName>
        <fullName evidence="1">Uncharacterized protein</fullName>
    </submittedName>
</protein>
<comment type="caution">
    <text evidence="1">The sequence shown here is derived from an EMBL/GenBank/DDBJ whole genome shotgun (WGS) entry which is preliminary data.</text>
</comment>
<name>T1B293_9ZZZZ</name>
<sequence length="57" mass="5974">MKRHAIFSLAVLAVLLFPISAFASTGTAMAPWDSGLISFIASIQNDTKLLAGLGIII</sequence>
<reference evidence="1" key="1">
    <citation type="submission" date="2013-08" db="EMBL/GenBank/DDBJ databases">
        <authorList>
            <person name="Mendez C."/>
            <person name="Richter M."/>
            <person name="Ferrer M."/>
            <person name="Sanchez J."/>
        </authorList>
    </citation>
    <scope>NUCLEOTIDE SEQUENCE</scope>
</reference>
<gene>
    <name evidence="1" type="ORF">B1A_14030</name>
</gene>
<reference evidence="1" key="2">
    <citation type="journal article" date="2014" name="ISME J.">
        <title>Microbial stratification in low pH oxic and suboxic macroscopic growths along an acid mine drainage.</title>
        <authorList>
            <person name="Mendez-Garcia C."/>
            <person name="Mesa V."/>
            <person name="Sprenger R.R."/>
            <person name="Richter M."/>
            <person name="Diez M.S."/>
            <person name="Solano J."/>
            <person name="Bargiela R."/>
            <person name="Golyshina O.V."/>
            <person name="Manteca A."/>
            <person name="Ramos J.L."/>
            <person name="Gallego J.R."/>
            <person name="Llorente I."/>
            <person name="Martins Dos Santos V.A."/>
            <person name="Jensen O.N."/>
            <person name="Pelaez A.I."/>
            <person name="Sanchez J."/>
            <person name="Ferrer M."/>
        </authorList>
    </citation>
    <scope>NUCLEOTIDE SEQUENCE</scope>
</reference>
<feature type="non-terminal residue" evidence="1">
    <location>
        <position position="57"/>
    </location>
</feature>
<organism evidence="1">
    <name type="scientific">mine drainage metagenome</name>
    <dbReference type="NCBI Taxonomy" id="410659"/>
    <lineage>
        <taxon>unclassified sequences</taxon>
        <taxon>metagenomes</taxon>
        <taxon>ecological metagenomes</taxon>
    </lineage>
</organism>
<dbReference type="EMBL" id="AUZX01010284">
    <property type="protein sequence ID" value="EQD48485.1"/>
    <property type="molecule type" value="Genomic_DNA"/>
</dbReference>
<evidence type="ECO:0000313" key="1">
    <source>
        <dbReference type="EMBL" id="EQD48485.1"/>
    </source>
</evidence>